<feature type="compositionally biased region" description="Polar residues" evidence="1">
    <location>
        <begin position="345"/>
        <end position="354"/>
    </location>
</feature>
<keyword evidence="3" id="KW-1185">Reference proteome</keyword>
<comment type="caution">
    <text evidence="2">The sequence shown here is derived from an EMBL/GenBank/DDBJ whole genome shotgun (WGS) entry which is preliminary data.</text>
</comment>
<protein>
    <submittedName>
        <fullName evidence="2">Uncharacterized protein</fullName>
    </submittedName>
</protein>
<feature type="region of interest" description="Disordered" evidence="1">
    <location>
        <begin position="299"/>
        <end position="357"/>
    </location>
</feature>
<evidence type="ECO:0000313" key="3">
    <source>
        <dbReference type="Proteomes" id="UP000683925"/>
    </source>
</evidence>
<dbReference type="OMA" id="ANQRSPC"/>
<name>A0A8S1TFK9_PAROT</name>
<gene>
    <name evidence="2" type="ORF">POCTA_138.1.T0240279</name>
</gene>
<evidence type="ECO:0000256" key="1">
    <source>
        <dbReference type="SAM" id="MobiDB-lite"/>
    </source>
</evidence>
<dbReference type="Proteomes" id="UP000683925">
    <property type="component" value="Unassembled WGS sequence"/>
</dbReference>
<reference evidence="2" key="1">
    <citation type="submission" date="2021-01" db="EMBL/GenBank/DDBJ databases">
        <authorList>
            <consortium name="Genoscope - CEA"/>
            <person name="William W."/>
        </authorList>
    </citation>
    <scope>NUCLEOTIDE SEQUENCE</scope>
</reference>
<dbReference type="AlphaFoldDB" id="A0A8S1TFK9"/>
<dbReference type="OrthoDB" id="310602at2759"/>
<dbReference type="EMBL" id="CAJJDP010000024">
    <property type="protein sequence ID" value="CAD8151070.1"/>
    <property type="molecule type" value="Genomic_DNA"/>
</dbReference>
<proteinExistence type="predicted"/>
<evidence type="ECO:0000313" key="2">
    <source>
        <dbReference type="EMBL" id="CAD8151070.1"/>
    </source>
</evidence>
<organism evidence="2 3">
    <name type="scientific">Paramecium octaurelia</name>
    <dbReference type="NCBI Taxonomy" id="43137"/>
    <lineage>
        <taxon>Eukaryota</taxon>
        <taxon>Sar</taxon>
        <taxon>Alveolata</taxon>
        <taxon>Ciliophora</taxon>
        <taxon>Intramacronucleata</taxon>
        <taxon>Oligohymenophorea</taxon>
        <taxon>Peniculida</taxon>
        <taxon>Parameciidae</taxon>
        <taxon>Paramecium</taxon>
    </lineage>
</organism>
<sequence length="529" mass="63010">MKETKQGNVDFIKLNLQIINAKIVQDSVDKIQLDLTFRSNINFQIIVHTFVTETKGGKQQRYYKIMPSSTSQTFKCPSGLNYQFPTKYIEFMINDLLRFQKMKLFPDSHYHTLIIEMRTLNSKSIQIIYFYRINCNEQTNQNELINTKQFSYTKADFLKYMNFIVCQILDSILNGTQTLQKTKNVLFVFFQYDQHCTLALQTPSCKNTKRNSKEGIISNKTRLNYGIIKIQTKEEQLKLQQLKIKNMKYFNDIDDFNQDNEQNENIYGTQSYCSYDENQNEPDHNQFKNSVKDNRQLKIEDDNNLRISNQFDEDKQKSTANQRSPCDRDFLSSYKQQQEMKDSRQNPTFNQSISDDNEQNLNLSSQQQLTQQMQMSKGCQDIVIEFHQHKEDQQQRINIQLNVFQLISQQNEASKQQNRIKSLSQFELHQQPQQFQQQQEPVSLKIPQQQSYGLIQNNLQDDLNQFGDRNFTQFNDFSLKTNQSQISNQQDKDSYKSIRQAEYLQNNERRLDQKYSIKNQSRRRKERRF</sequence>
<accession>A0A8S1TFK9</accession>